<dbReference type="RefSeq" id="WP_226371616.1">
    <property type="nucleotide sequence ID" value="NZ_JAGIKX010000039.1"/>
</dbReference>
<organism evidence="1 2">
    <name type="scientific">Virgibacillus alimentarius</name>
    <dbReference type="NCBI Taxonomy" id="698769"/>
    <lineage>
        <taxon>Bacteria</taxon>
        <taxon>Bacillati</taxon>
        <taxon>Bacillota</taxon>
        <taxon>Bacilli</taxon>
        <taxon>Bacillales</taxon>
        <taxon>Bacillaceae</taxon>
        <taxon>Virgibacillus</taxon>
    </lineage>
</organism>
<accession>A0ABS4SBK2</accession>
<sequence>MNRPISRLRHKNLRKLVELCREKEDQGWECIRPIQRTDRSFKHFNIDKDKTYEFQNTDTIHFYEAVYQRKSNGE</sequence>
<keyword evidence="2" id="KW-1185">Reference proteome</keyword>
<dbReference type="EMBL" id="JAGIKX010000039">
    <property type="protein sequence ID" value="MBP2258865.1"/>
    <property type="molecule type" value="Genomic_DNA"/>
</dbReference>
<protein>
    <submittedName>
        <fullName evidence="1">Uncharacterized protein</fullName>
    </submittedName>
</protein>
<proteinExistence type="predicted"/>
<comment type="caution">
    <text evidence="1">The sequence shown here is derived from an EMBL/GenBank/DDBJ whole genome shotgun (WGS) entry which is preliminary data.</text>
</comment>
<reference evidence="1 2" key="1">
    <citation type="submission" date="2021-03" db="EMBL/GenBank/DDBJ databases">
        <title>Genomic Encyclopedia of Type Strains, Phase IV (KMG-IV): sequencing the most valuable type-strain genomes for metagenomic binning, comparative biology and taxonomic classification.</title>
        <authorList>
            <person name="Goeker M."/>
        </authorList>
    </citation>
    <scope>NUCLEOTIDE SEQUENCE [LARGE SCALE GENOMIC DNA]</scope>
    <source>
        <strain evidence="1 2">DSM 25790</strain>
    </source>
</reference>
<gene>
    <name evidence="1" type="ORF">J2Z81_002850</name>
</gene>
<name>A0ABS4SBK2_9BACI</name>
<dbReference type="Proteomes" id="UP001519294">
    <property type="component" value="Unassembled WGS sequence"/>
</dbReference>
<evidence type="ECO:0000313" key="2">
    <source>
        <dbReference type="Proteomes" id="UP001519294"/>
    </source>
</evidence>
<evidence type="ECO:0000313" key="1">
    <source>
        <dbReference type="EMBL" id="MBP2258865.1"/>
    </source>
</evidence>